<dbReference type="SUPFAM" id="SSF50475">
    <property type="entry name" value="FMN-binding split barrel"/>
    <property type="match status" value="1"/>
</dbReference>
<reference evidence="5" key="2">
    <citation type="submission" date="2014-09" db="EMBL/GenBank/DDBJ databases">
        <authorList>
            <person name="Bishop-Lilly K.A."/>
            <person name="Broomall S.M."/>
            <person name="Chain P.S."/>
            <person name="Chertkov O."/>
            <person name="Coyne S.R."/>
            <person name="Daligault H.E."/>
            <person name="Davenport K.W."/>
            <person name="Erkkila T."/>
            <person name="Frey K.G."/>
            <person name="Gibbons H.S."/>
            <person name="Gu W."/>
            <person name="Jaissle J."/>
            <person name="Johnson S.L."/>
            <person name="Koroleva G.I."/>
            <person name="Ladner J.T."/>
            <person name="Lo C.-C."/>
            <person name="Minogue T.D."/>
            <person name="Munk C."/>
            <person name="Palacios G.F."/>
            <person name="Redden C.L."/>
            <person name="Rosenzweig C.N."/>
            <person name="Scholz M.B."/>
            <person name="Teshima H."/>
            <person name="Xu Y."/>
        </authorList>
    </citation>
    <scope>NUCLEOTIDE SEQUENCE</scope>
    <source>
        <strain evidence="5">Mb9</strain>
    </source>
</reference>
<dbReference type="Proteomes" id="UP000062768">
    <property type="component" value="Chromosome I"/>
</dbReference>
<dbReference type="STRING" id="2162.BRM9_1444"/>
<dbReference type="Gene3D" id="2.30.110.10">
    <property type="entry name" value="Electron Transport, Fmn-binding Protein, Chain A"/>
    <property type="match status" value="1"/>
</dbReference>
<evidence type="ECO:0000256" key="1">
    <source>
        <dbReference type="ARBA" id="ARBA00023002"/>
    </source>
</evidence>
<proteinExistence type="predicted"/>
<protein>
    <submittedName>
        <fullName evidence="4">Pyridoxamine 5'-phosphate oxidase family protein</fullName>
    </submittedName>
    <submittedName>
        <fullName evidence="5">Pyridoxamine 5'-phosphate oxidase-like FMN-binding protein</fullName>
    </submittedName>
</protein>
<dbReference type="RefSeq" id="WP_048085288.1">
    <property type="nucleotide sequence ID" value="NZ_CP006933.1"/>
</dbReference>
<reference evidence="4" key="1">
    <citation type="submission" date="2013-12" db="EMBL/GenBank/DDBJ databases">
        <title>The complete genome sequence of Methanobacterium sp. BRM9.</title>
        <authorList>
            <consortium name="Pastoral Greenhouse Gas Research Consortium"/>
            <person name="Kelly W.J."/>
            <person name="Leahy S.C."/>
            <person name="Perry R."/>
            <person name="Li D."/>
            <person name="Altermann E."/>
            <person name="Lambie S.C."/>
            <person name="Attwood G.T."/>
        </authorList>
    </citation>
    <scope>NUCLEOTIDE SEQUENCE [LARGE SCALE GENOMIC DNA]</scope>
    <source>
        <strain evidence="4">BRM9</strain>
    </source>
</reference>
<dbReference type="Proteomes" id="UP000029661">
    <property type="component" value="Chromosome"/>
</dbReference>
<accession>A0A089ZI72</accession>
<feature type="domain" description="Pyridoxamine 5'-phosphate oxidase N-terminal" evidence="2">
    <location>
        <begin position="173"/>
        <end position="296"/>
    </location>
</feature>
<gene>
    <name evidence="4" type="ORF">BRM9_1444</name>
    <name evidence="5" type="ORF">MB9_0863</name>
</gene>
<sequence length="313" mass="35908">MIRTLVLYESRYGSTWEAARIISLILGPSRRIPVSQFTEKHRDYDFIVMGAPIYMGKIHPKLQDFIDREKEWLNEKNIVLFCTCLDGSDGLRVLRKVEDDLGGRVMELGVLGGRLEMDRLTEEDFKTLKEYLSQVGLPPQGMDLFSQDEVVDLALRLIDVRDTLLAKLPMEKLKEEVEGFLKEHNTCTLATSSPGRIRATPLEYHYSQGHLYILSEGGMKFANLLSSSRVSVTVYDEYKDMKSLRGMQISGQALVVEDAAEYQQAVEMRGLEMEFIRSLPVDLKLIRVDMEKVEFLNSKFEKEGYSTRQVLNF</sequence>
<evidence type="ECO:0000313" key="7">
    <source>
        <dbReference type="Proteomes" id="UP000062768"/>
    </source>
</evidence>
<evidence type="ECO:0000259" key="3">
    <source>
        <dbReference type="Pfam" id="PF12724"/>
    </source>
</evidence>
<dbReference type="InterPro" id="IPR026816">
    <property type="entry name" value="Flavodoxin_dom"/>
</dbReference>
<keyword evidence="7" id="KW-1185">Reference proteome</keyword>
<dbReference type="GO" id="GO:0005829">
    <property type="term" value="C:cytosol"/>
    <property type="evidence" value="ECO:0007669"/>
    <property type="project" value="TreeGrafter"/>
</dbReference>
<dbReference type="GO" id="GO:0070967">
    <property type="term" value="F:coenzyme F420 binding"/>
    <property type="evidence" value="ECO:0007669"/>
    <property type="project" value="TreeGrafter"/>
</dbReference>
<dbReference type="InterPro" id="IPR052019">
    <property type="entry name" value="F420H2_bilvrd_red/Heme_oxyg"/>
</dbReference>
<dbReference type="GeneID" id="26739117"/>
<dbReference type="KEGG" id="mfc:BRM9_1444"/>
<dbReference type="EMBL" id="LN734822">
    <property type="protein sequence ID" value="CEL24504.1"/>
    <property type="molecule type" value="Genomic_DNA"/>
</dbReference>
<evidence type="ECO:0000313" key="4">
    <source>
        <dbReference type="EMBL" id="AIS32258.1"/>
    </source>
</evidence>
<dbReference type="SUPFAM" id="SSF52218">
    <property type="entry name" value="Flavoproteins"/>
    <property type="match status" value="1"/>
</dbReference>
<dbReference type="OrthoDB" id="103611at2157"/>
<evidence type="ECO:0000259" key="2">
    <source>
        <dbReference type="Pfam" id="PF01243"/>
    </source>
</evidence>
<dbReference type="PANTHER" id="PTHR35176">
    <property type="entry name" value="HEME OXYGENASE HI_0854-RELATED"/>
    <property type="match status" value="1"/>
</dbReference>
<dbReference type="InterPro" id="IPR011576">
    <property type="entry name" value="Pyridox_Oxase_N"/>
</dbReference>
<feature type="domain" description="Flavodoxin" evidence="3">
    <location>
        <begin position="5"/>
        <end position="123"/>
    </location>
</feature>
<dbReference type="AlphaFoldDB" id="A0A089ZI72"/>
<keyword evidence="1" id="KW-0560">Oxidoreductase</keyword>
<dbReference type="PATRIC" id="fig|2162.10.peg.896"/>
<dbReference type="Gene3D" id="3.40.50.360">
    <property type="match status" value="1"/>
</dbReference>
<organism evidence="4 6">
    <name type="scientific">Methanobacterium formicicum</name>
    <dbReference type="NCBI Taxonomy" id="2162"/>
    <lineage>
        <taxon>Archaea</taxon>
        <taxon>Methanobacteriati</taxon>
        <taxon>Methanobacteriota</taxon>
        <taxon>Methanomada group</taxon>
        <taxon>Methanobacteria</taxon>
        <taxon>Methanobacteriales</taxon>
        <taxon>Methanobacteriaceae</taxon>
        <taxon>Methanobacterium</taxon>
    </lineage>
</organism>
<dbReference type="EMBL" id="CP006933">
    <property type="protein sequence ID" value="AIS32258.1"/>
    <property type="molecule type" value="Genomic_DNA"/>
</dbReference>
<dbReference type="InterPro" id="IPR012349">
    <property type="entry name" value="Split_barrel_FMN-bd"/>
</dbReference>
<dbReference type="GO" id="GO:0016627">
    <property type="term" value="F:oxidoreductase activity, acting on the CH-CH group of donors"/>
    <property type="evidence" value="ECO:0007669"/>
    <property type="project" value="TreeGrafter"/>
</dbReference>
<evidence type="ECO:0000313" key="6">
    <source>
        <dbReference type="Proteomes" id="UP000029661"/>
    </source>
</evidence>
<evidence type="ECO:0000313" key="5">
    <source>
        <dbReference type="EMBL" id="CEL24504.1"/>
    </source>
</evidence>
<dbReference type="Pfam" id="PF01243">
    <property type="entry name" value="PNPOx_N"/>
    <property type="match status" value="1"/>
</dbReference>
<dbReference type="Pfam" id="PF12724">
    <property type="entry name" value="Flavodoxin_5"/>
    <property type="match status" value="1"/>
</dbReference>
<name>A0A089ZI72_METFO</name>
<dbReference type="InterPro" id="IPR029039">
    <property type="entry name" value="Flavoprotein-like_sf"/>
</dbReference>
<dbReference type="PANTHER" id="PTHR35176:SF6">
    <property type="entry name" value="HEME OXYGENASE HI_0854-RELATED"/>
    <property type="match status" value="1"/>
</dbReference>